<dbReference type="Pfam" id="PF00933">
    <property type="entry name" value="Glyco_hydro_3"/>
    <property type="match status" value="1"/>
</dbReference>
<accession>A0AAX4HPG3</accession>
<comment type="similarity">
    <text evidence="2">Belongs to the glycosyl hydrolase 3 family.</text>
</comment>
<dbReference type="RefSeq" id="WP_321395335.1">
    <property type="nucleotide sequence ID" value="NZ_CP139487.1"/>
</dbReference>
<dbReference type="NCBIfam" id="NF003740">
    <property type="entry name" value="PRK05337.1"/>
    <property type="match status" value="1"/>
</dbReference>
<dbReference type="SUPFAM" id="SSF51445">
    <property type="entry name" value="(Trans)glycosidases"/>
    <property type="match status" value="1"/>
</dbReference>
<dbReference type="EMBL" id="CP139487">
    <property type="protein sequence ID" value="WPU65203.1"/>
    <property type="molecule type" value="Genomic_DNA"/>
</dbReference>
<dbReference type="GO" id="GO:0005975">
    <property type="term" value="P:carbohydrate metabolic process"/>
    <property type="evidence" value="ECO:0007669"/>
    <property type="project" value="InterPro"/>
</dbReference>
<dbReference type="InterPro" id="IPR050226">
    <property type="entry name" value="NagZ_Beta-hexosaminidase"/>
</dbReference>
<name>A0AAX4HPG3_9BACT</name>
<evidence type="ECO:0000256" key="5">
    <source>
        <dbReference type="ARBA" id="ARBA00023295"/>
    </source>
</evidence>
<evidence type="ECO:0000313" key="8">
    <source>
        <dbReference type="Proteomes" id="UP001324634"/>
    </source>
</evidence>
<evidence type="ECO:0000256" key="4">
    <source>
        <dbReference type="ARBA" id="ARBA00022801"/>
    </source>
</evidence>
<dbReference type="PANTHER" id="PTHR30480:SF13">
    <property type="entry name" value="BETA-HEXOSAMINIDASE"/>
    <property type="match status" value="1"/>
</dbReference>
<evidence type="ECO:0000313" key="7">
    <source>
        <dbReference type="EMBL" id="WPU65203.1"/>
    </source>
</evidence>
<dbReference type="InterPro" id="IPR036962">
    <property type="entry name" value="Glyco_hydro_3_N_sf"/>
</dbReference>
<sequence>MRFNLDTYGQLIISGIKGTSLLPEEVEFIKNEKLGGIILFSHNFEDPAQLAELVNNIQKLRDEYPLFISVDQEGGRVVRFKKHFTQLPAMLDLAKLDSPKLVFEAHQVIAKELAACGINLSFSPVCDILTNPDNKAIGDRAYGTDAETVEKYISAAIRGLQTSGLLSCAKHFPGHGGTTQDSHFELPLVKTTLAELKSREMIPFIKASKSRVEFMMMAHLMVDAIDDKLPTSLSPRAYDFLRQETKFTKIVITDDMEMKAIADRFSIEEAAVMAMKAGTDMLLYRFMEDADKALKAIREAVKKRNLTKESMLEKLGRVERCKKENLANYQPIYIPKIADEFNSPEAKKLLAQYQASQTTKV</sequence>
<dbReference type="GO" id="GO:0004563">
    <property type="term" value="F:beta-N-acetylhexosaminidase activity"/>
    <property type="evidence" value="ECO:0007669"/>
    <property type="project" value="UniProtKB-EC"/>
</dbReference>
<evidence type="ECO:0000256" key="2">
    <source>
        <dbReference type="ARBA" id="ARBA00005336"/>
    </source>
</evidence>
<evidence type="ECO:0000256" key="3">
    <source>
        <dbReference type="ARBA" id="ARBA00012663"/>
    </source>
</evidence>
<protein>
    <recommendedName>
        <fullName evidence="3">beta-N-acetylhexosaminidase</fullName>
        <ecNumber evidence="3">3.2.1.52</ecNumber>
    </recommendedName>
</protein>
<evidence type="ECO:0000256" key="1">
    <source>
        <dbReference type="ARBA" id="ARBA00001231"/>
    </source>
</evidence>
<organism evidence="7 8">
    <name type="scientific">Peredibacter starrii</name>
    <dbReference type="NCBI Taxonomy" id="28202"/>
    <lineage>
        <taxon>Bacteria</taxon>
        <taxon>Pseudomonadati</taxon>
        <taxon>Bdellovibrionota</taxon>
        <taxon>Bacteriovoracia</taxon>
        <taxon>Bacteriovoracales</taxon>
        <taxon>Bacteriovoracaceae</taxon>
        <taxon>Peredibacter</taxon>
    </lineage>
</organism>
<dbReference type="Gene3D" id="3.20.20.300">
    <property type="entry name" value="Glycoside hydrolase, family 3, N-terminal domain"/>
    <property type="match status" value="1"/>
</dbReference>
<dbReference type="AlphaFoldDB" id="A0AAX4HPG3"/>
<dbReference type="KEGG" id="psti:SOO65_00380"/>
<comment type="catalytic activity">
    <reaction evidence="1">
        <text>Hydrolysis of terminal non-reducing N-acetyl-D-hexosamine residues in N-acetyl-beta-D-hexosaminides.</text>
        <dbReference type="EC" id="3.2.1.52"/>
    </reaction>
</comment>
<proteinExistence type="inferred from homology"/>
<dbReference type="PANTHER" id="PTHR30480">
    <property type="entry name" value="BETA-HEXOSAMINIDASE-RELATED"/>
    <property type="match status" value="1"/>
</dbReference>
<evidence type="ECO:0000259" key="6">
    <source>
        <dbReference type="Pfam" id="PF00933"/>
    </source>
</evidence>
<keyword evidence="8" id="KW-1185">Reference proteome</keyword>
<reference evidence="7 8" key="1">
    <citation type="submission" date="2023-11" db="EMBL/GenBank/DDBJ databases">
        <title>Peredibacter starrii A3.12.</title>
        <authorList>
            <person name="Mitchell R.J."/>
        </authorList>
    </citation>
    <scope>NUCLEOTIDE SEQUENCE [LARGE SCALE GENOMIC DNA]</scope>
    <source>
        <strain evidence="7 8">A3.12</strain>
    </source>
</reference>
<dbReference type="Proteomes" id="UP001324634">
    <property type="component" value="Chromosome"/>
</dbReference>
<dbReference type="InterPro" id="IPR001764">
    <property type="entry name" value="Glyco_hydro_3_N"/>
</dbReference>
<dbReference type="GO" id="GO:0009254">
    <property type="term" value="P:peptidoglycan turnover"/>
    <property type="evidence" value="ECO:0007669"/>
    <property type="project" value="TreeGrafter"/>
</dbReference>
<dbReference type="EC" id="3.2.1.52" evidence="3"/>
<dbReference type="InterPro" id="IPR017853">
    <property type="entry name" value="GH"/>
</dbReference>
<feature type="domain" description="Glycoside hydrolase family 3 N-terminal" evidence="6">
    <location>
        <begin position="23"/>
        <end position="320"/>
    </location>
</feature>
<keyword evidence="4 7" id="KW-0378">Hydrolase</keyword>
<keyword evidence="5 7" id="KW-0326">Glycosidase</keyword>
<gene>
    <name evidence="7" type="primary">nagZ</name>
    <name evidence="7" type="ORF">SOO65_00380</name>
</gene>